<feature type="binding site" evidence="7">
    <location>
        <position position="37"/>
    </location>
    <ligand>
        <name>Mg(2+)</name>
        <dbReference type="ChEBI" id="CHEBI:18420"/>
    </ligand>
</feature>
<keyword evidence="4 7" id="KW-0479">Metal-binding</keyword>
<reference evidence="8" key="2">
    <citation type="journal article" date="2021" name="PeerJ">
        <title>Extensive microbial diversity within the chicken gut microbiome revealed by metagenomics and culture.</title>
        <authorList>
            <person name="Gilroy R."/>
            <person name="Ravi A."/>
            <person name="Getino M."/>
            <person name="Pursley I."/>
            <person name="Horton D.L."/>
            <person name="Alikhan N.F."/>
            <person name="Baker D."/>
            <person name="Gharbi K."/>
            <person name="Hall N."/>
            <person name="Watson M."/>
            <person name="Adriaenssens E.M."/>
            <person name="Foster-Nyarko E."/>
            <person name="Jarju S."/>
            <person name="Secka A."/>
            <person name="Antonio M."/>
            <person name="Oren A."/>
            <person name="Chaudhuri R.R."/>
            <person name="La Ragione R."/>
            <person name="Hildebrand F."/>
            <person name="Pallen M.J."/>
        </authorList>
    </citation>
    <scope>NUCLEOTIDE SEQUENCE</scope>
    <source>
        <strain evidence="8">D5-748</strain>
    </source>
</reference>
<dbReference type="EMBL" id="JADIMO010000044">
    <property type="protein sequence ID" value="MBO8444845.1"/>
    <property type="molecule type" value="Genomic_DNA"/>
</dbReference>
<dbReference type="GO" id="GO:0008781">
    <property type="term" value="F:N-acylneuraminate cytidylyltransferase activity"/>
    <property type="evidence" value="ECO:0007669"/>
    <property type="project" value="TreeGrafter"/>
</dbReference>
<dbReference type="PIRSF" id="PIRSF006118">
    <property type="entry name" value="KDO8-P_Ptase"/>
    <property type="match status" value="1"/>
</dbReference>
<organism evidence="8 9">
    <name type="scientific">Candidatus Cryptobacteroides merdavium</name>
    <dbReference type="NCBI Taxonomy" id="2840769"/>
    <lineage>
        <taxon>Bacteria</taxon>
        <taxon>Pseudomonadati</taxon>
        <taxon>Bacteroidota</taxon>
        <taxon>Bacteroidia</taxon>
        <taxon>Bacteroidales</taxon>
        <taxon>Candidatus Cryptobacteroides</taxon>
    </lineage>
</organism>
<comment type="caution">
    <text evidence="8">The sequence shown here is derived from an EMBL/GenBank/DDBJ whole genome shotgun (WGS) entry which is preliminary data.</text>
</comment>
<dbReference type="InterPro" id="IPR050793">
    <property type="entry name" value="CMP-NeuNAc_synthase"/>
</dbReference>
<evidence type="ECO:0000256" key="7">
    <source>
        <dbReference type="PIRSR" id="PIRSR006118-2"/>
    </source>
</evidence>
<evidence type="ECO:0000256" key="5">
    <source>
        <dbReference type="ARBA" id="ARBA00022801"/>
    </source>
</evidence>
<feature type="binding site" evidence="7">
    <location>
        <position position="132"/>
    </location>
    <ligand>
        <name>Mg(2+)</name>
        <dbReference type="ChEBI" id="CHEBI:18420"/>
    </ligand>
</feature>
<evidence type="ECO:0000313" key="9">
    <source>
        <dbReference type="Proteomes" id="UP000823619"/>
    </source>
</evidence>
<dbReference type="PANTHER" id="PTHR21485">
    <property type="entry name" value="HAD SUPERFAMILY MEMBERS CMAS AND KDSC"/>
    <property type="match status" value="1"/>
</dbReference>
<protein>
    <submittedName>
        <fullName evidence="8">HAD-IIIA family hydrolase</fullName>
    </submittedName>
</protein>
<dbReference type="PANTHER" id="PTHR21485:SF3">
    <property type="entry name" value="N-ACYLNEURAMINATE CYTIDYLYLTRANSFERASE"/>
    <property type="match status" value="1"/>
</dbReference>
<evidence type="ECO:0000256" key="3">
    <source>
        <dbReference type="ARBA" id="ARBA00011881"/>
    </source>
</evidence>
<dbReference type="GO" id="GO:0046872">
    <property type="term" value="F:metal ion binding"/>
    <property type="evidence" value="ECO:0007669"/>
    <property type="project" value="UniProtKB-KW"/>
</dbReference>
<evidence type="ECO:0000313" key="8">
    <source>
        <dbReference type="EMBL" id="MBO8444845.1"/>
    </source>
</evidence>
<dbReference type="Proteomes" id="UP000823619">
    <property type="component" value="Unassembled WGS sequence"/>
</dbReference>
<sequence length="198" mass="21898">MQSQTDQTYPVTGQENGLSAGNNLEKALKRIRAFAFDVDGVLTDGGIFADLSGELYRTFDSKDGFGLRMASMHGYHLGIITGGRSESIRKRFQTCGVKPEDVYLGSRDKMDDFSDFCSRHCLQPDEVLYCGDDLPDAPVMQACGCGACPADAVPEVREIADYVSTHAGGHGFARFIIEMVMKLQGTWQLDVKEYKRKF</sequence>
<gene>
    <name evidence="8" type="ORF">IAC23_04005</name>
</gene>
<dbReference type="Gene3D" id="3.40.50.1000">
    <property type="entry name" value="HAD superfamily/HAD-like"/>
    <property type="match status" value="1"/>
</dbReference>
<proteinExistence type="inferred from homology"/>
<comment type="similarity">
    <text evidence="2">Belongs to the KdsC family.</text>
</comment>
<dbReference type="SUPFAM" id="SSF56784">
    <property type="entry name" value="HAD-like"/>
    <property type="match status" value="1"/>
</dbReference>
<dbReference type="CDD" id="cd01630">
    <property type="entry name" value="HAD_KDO-like"/>
    <property type="match status" value="1"/>
</dbReference>
<dbReference type="SFLD" id="SFLDG01138">
    <property type="entry name" value="C1.6.2:_Deoxy-d-mannose-octulo"/>
    <property type="match status" value="1"/>
</dbReference>
<dbReference type="InterPro" id="IPR036412">
    <property type="entry name" value="HAD-like_sf"/>
</dbReference>
<accession>A0A9D9EEK3</accession>
<dbReference type="SFLD" id="SFLDG01136">
    <property type="entry name" value="C1.6:_Phosphoserine_Phosphatas"/>
    <property type="match status" value="1"/>
</dbReference>
<dbReference type="SFLD" id="SFLDS00003">
    <property type="entry name" value="Haloacid_Dehalogenase"/>
    <property type="match status" value="1"/>
</dbReference>
<dbReference type="InterPro" id="IPR010023">
    <property type="entry name" value="KdsC_fam"/>
</dbReference>
<dbReference type="NCBIfam" id="TIGR01670">
    <property type="entry name" value="KdsC-phosphatas"/>
    <property type="match status" value="1"/>
</dbReference>
<evidence type="ECO:0000256" key="1">
    <source>
        <dbReference type="ARBA" id="ARBA00001946"/>
    </source>
</evidence>
<dbReference type="FunFam" id="3.40.50.1000:FF:000029">
    <property type="entry name" value="3-deoxy-D-manno-octulosonate 8-phosphate phosphatase KdsC"/>
    <property type="match status" value="1"/>
</dbReference>
<dbReference type="Pfam" id="PF08282">
    <property type="entry name" value="Hydrolase_3"/>
    <property type="match status" value="1"/>
</dbReference>
<keyword evidence="5 8" id="KW-0378">Hydrolase</keyword>
<comment type="cofactor">
    <cofactor evidence="1 7">
        <name>Mg(2+)</name>
        <dbReference type="ChEBI" id="CHEBI:18420"/>
    </cofactor>
</comment>
<keyword evidence="6 7" id="KW-0460">Magnesium</keyword>
<name>A0A9D9EEK3_9BACT</name>
<dbReference type="InterPro" id="IPR023214">
    <property type="entry name" value="HAD_sf"/>
</dbReference>
<feature type="binding site" evidence="7">
    <location>
        <position position="39"/>
    </location>
    <ligand>
        <name>substrate</name>
    </ligand>
</feature>
<comment type="subunit">
    <text evidence="3">Homotetramer.</text>
</comment>
<dbReference type="GO" id="GO:0016788">
    <property type="term" value="F:hydrolase activity, acting on ester bonds"/>
    <property type="evidence" value="ECO:0007669"/>
    <property type="project" value="InterPro"/>
</dbReference>
<reference evidence="8" key="1">
    <citation type="submission" date="2020-10" db="EMBL/GenBank/DDBJ databases">
        <authorList>
            <person name="Gilroy R."/>
        </authorList>
    </citation>
    <scope>NUCLEOTIDE SEQUENCE</scope>
    <source>
        <strain evidence="8">D5-748</strain>
    </source>
</reference>
<evidence type="ECO:0000256" key="6">
    <source>
        <dbReference type="ARBA" id="ARBA00022842"/>
    </source>
</evidence>
<evidence type="ECO:0000256" key="4">
    <source>
        <dbReference type="ARBA" id="ARBA00022723"/>
    </source>
</evidence>
<evidence type="ECO:0000256" key="2">
    <source>
        <dbReference type="ARBA" id="ARBA00005893"/>
    </source>
</evidence>
<dbReference type="AlphaFoldDB" id="A0A9D9EEK3"/>